<organism evidence="2 3">
    <name type="scientific">Desulfonema ishimotonii</name>
    <dbReference type="NCBI Taxonomy" id="45657"/>
    <lineage>
        <taxon>Bacteria</taxon>
        <taxon>Pseudomonadati</taxon>
        <taxon>Thermodesulfobacteriota</taxon>
        <taxon>Desulfobacteria</taxon>
        <taxon>Desulfobacterales</taxon>
        <taxon>Desulfococcaceae</taxon>
        <taxon>Desulfonema</taxon>
    </lineage>
</organism>
<feature type="chain" id="PRO_5019566757" description="Porin" evidence="1">
    <location>
        <begin position="25"/>
        <end position="403"/>
    </location>
</feature>
<dbReference type="EMBL" id="BEXT01000001">
    <property type="protein sequence ID" value="GBC63153.1"/>
    <property type="molecule type" value="Genomic_DNA"/>
</dbReference>
<evidence type="ECO:0000313" key="3">
    <source>
        <dbReference type="Proteomes" id="UP000288096"/>
    </source>
</evidence>
<keyword evidence="1" id="KW-0732">Signal</keyword>
<sequence length="403" mass="45375">MLKIGQAGLIFMVVATVFAPGADALDLNGTDIHGFISQGWLKSDSNNYLADSEDGSFQFNEMGINFNRELTDRLHVGIQLFARDQGDIGNNDVVVDWAYGDYHWRDCAGIRAGLIRIAHGLYNETRDMDMLRNSILLPQSIYPENWRDAFSRLQGVGIYGEITPENAGSFSYLIQAGGIDVDNDGGVAKYLEGQLLFFDVKEFNIDIIYNGRLEWNTPVEGLRLGVTGFTIPEFDITLKSNVPLAPGMPAGIGATFDIDPFHGWVCAAEYTWENLTLSAEYMNLKIGGSIDNILPEFETTSEGYYLAAAWRFTDWFELGAYYSEYYPDKDDRDGKNFKDQGLDDYRAWLKDFALTARFDINEYWVAKLEGHVMDGAADLLPQDNPDGFDDRWFLFAAKVSFTF</sequence>
<dbReference type="Gene3D" id="2.40.160.10">
    <property type="entry name" value="Porin"/>
    <property type="match status" value="1"/>
</dbReference>
<reference evidence="3" key="2">
    <citation type="submission" date="2019-01" db="EMBL/GenBank/DDBJ databases">
        <title>Genome sequence of Desulfonema ishimotonii strain Tokyo 01.</title>
        <authorList>
            <person name="Fukui M."/>
        </authorList>
    </citation>
    <scope>NUCLEOTIDE SEQUENCE [LARGE SCALE GENOMIC DNA]</scope>
    <source>
        <strain evidence="3">Tokyo 01</strain>
    </source>
</reference>
<dbReference type="SUPFAM" id="SSF56935">
    <property type="entry name" value="Porins"/>
    <property type="match status" value="1"/>
</dbReference>
<dbReference type="OrthoDB" id="197869at2"/>
<reference evidence="3" key="1">
    <citation type="submission" date="2017-11" db="EMBL/GenBank/DDBJ databases">
        <authorList>
            <person name="Watanabe M."/>
            <person name="Kojima H."/>
        </authorList>
    </citation>
    <scope>NUCLEOTIDE SEQUENCE [LARGE SCALE GENOMIC DNA]</scope>
    <source>
        <strain evidence="3">Tokyo 01</strain>
    </source>
</reference>
<gene>
    <name evidence="2" type="ORF">DENIS_4146</name>
</gene>
<comment type="caution">
    <text evidence="2">The sequence shown here is derived from an EMBL/GenBank/DDBJ whole genome shotgun (WGS) entry which is preliminary data.</text>
</comment>
<evidence type="ECO:0000313" key="2">
    <source>
        <dbReference type="EMBL" id="GBC63153.1"/>
    </source>
</evidence>
<evidence type="ECO:0000256" key="1">
    <source>
        <dbReference type="SAM" id="SignalP"/>
    </source>
</evidence>
<proteinExistence type="predicted"/>
<dbReference type="RefSeq" id="WP_124330264.1">
    <property type="nucleotide sequence ID" value="NZ_BEXT01000001.1"/>
</dbReference>
<evidence type="ECO:0008006" key="4">
    <source>
        <dbReference type="Google" id="ProtNLM"/>
    </source>
</evidence>
<accession>A0A401G1U3</accession>
<dbReference type="AlphaFoldDB" id="A0A401G1U3"/>
<keyword evidence="3" id="KW-1185">Reference proteome</keyword>
<dbReference type="InterPro" id="IPR023614">
    <property type="entry name" value="Porin_dom_sf"/>
</dbReference>
<name>A0A401G1U3_9BACT</name>
<dbReference type="Proteomes" id="UP000288096">
    <property type="component" value="Unassembled WGS sequence"/>
</dbReference>
<protein>
    <recommendedName>
        <fullName evidence="4">Porin</fullName>
    </recommendedName>
</protein>
<feature type="signal peptide" evidence="1">
    <location>
        <begin position="1"/>
        <end position="24"/>
    </location>
</feature>